<evidence type="ECO:0000256" key="7">
    <source>
        <dbReference type="PIRSR" id="PIRSR621190-1"/>
    </source>
</evidence>
<dbReference type="KEGG" id="egt:105956248"/>
<evidence type="ECO:0000259" key="10">
    <source>
        <dbReference type="SMART" id="SM00235"/>
    </source>
</evidence>
<dbReference type="GO" id="GO:0030198">
    <property type="term" value="P:extracellular matrix organization"/>
    <property type="evidence" value="ECO:0000318"/>
    <property type="project" value="GO_Central"/>
</dbReference>
<dbReference type="Proteomes" id="UP000030748">
    <property type="component" value="Unassembled WGS sequence"/>
</dbReference>
<dbReference type="InterPro" id="IPR033739">
    <property type="entry name" value="M10A_MMP"/>
</dbReference>
<feature type="domain" description="Peptidase metallopeptidase" evidence="10">
    <location>
        <begin position="154"/>
        <end position="309"/>
    </location>
</feature>
<keyword evidence="12" id="KW-1185">Reference proteome</keyword>
<dbReference type="AlphaFoldDB" id="A0A022S1U1"/>
<evidence type="ECO:0000313" key="12">
    <source>
        <dbReference type="Proteomes" id="UP000030748"/>
    </source>
</evidence>
<evidence type="ECO:0000256" key="4">
    <source>
        <dbReference type="ARBA" id="ARBA00022801"/>
    </source>
</evidence>
<evidence type="ECO:0000256" key="8">
    <source>
        <dbReference type="PIRSR" id="PIRSR621190-2"/>
    </source>
</evidence>
<feature type="binding site" evidence="8">
    <location>
        <position position="275"/>
    </location>
    <ligand>
        <name>Zn(2+)</name>
        <dbReference type="ChEBI" id="CHEBI:29105"/>
        <label>2</label>
        <note>catalytic</note>
    </ligand>
</feature>
<protein>
    <recommendedName>
        <fullName evidence="10">Peptidase metallopeptidase domain-containing protein</fullName>
    </recommendedName>
</protein>
<feature type="binding site" evidence="8">
    <location>
        <position position="223"/>
    </location>
    <ligand>
        <name>Ca(2+)</name>
        <dbReference type="ChEBI" id="CHEBI:29108"/>
        <label>3</label>
    </ligand>
</feature>
<dbReference type="InterPro" id="IPR006026">
    <property type="entry name" value="Peptidase_Metallo"/>
</dbReference>
<dbReference type="PRINTS" id="PR00138">
    <property type="entry name" value="MATRIXIN"/>
</dbReference>
<comment type="similarity">
    <text evidence="1">Belongs to the peptidase M10A family. Matrix metalloproteinases (MMPs) subfamily.</text>
</comment>
<dbReference type="GO" id="GO:0030574">
    <property type="term" value="P:collagen catabolic process"/>
    <property type="evidence" value="ECO:0000318"/>
    <property type="project" value="GO_Central"/>
</dbReference>
<dbReference type="PANTHER" id="PTHR10201">
    <property type="entry name" value="MATRIX METALLOPROTEINASE"/>
    <property type="match status" value="1"/>
</dbReference>
<keyword evidence="5 8" id="KW-0862">Zinc</keyword>
<proteinExistence type="inferred from homology"/>
<feature type="binding site" description="in inhibited form" evidence="8">
    <location>
        <position position="124"/>
    </location>
    <ligand>
        <name>Zn(2+)</name>
        <dbReference type="ChEBI" id="CHEBI:29105"/>
        <label>2</label>
        <note>catalytic</note>
    </ligand>
</feature>
<feature type="binding site" evidence="8">
    <location>
        <position position="231"/>
    </location>
    <ligand>
        <name>Zn(2+)</name>
        <dbReference type="ChEBI" id="CHEBI:29105"/>
        <label>1</label>
    </ligand>
</feature>
<feature type="binding site" evidence="8">
    <location>
        <position position="243"/>
    </location>
    <ligand>
        <name>Ca(2+)</name>
        <dbReference type="ChEBI" id="CHEBI:29108"/>
        <label>3</label>
    </ligand>
</feature>
<dbReference type="PANTHER" id="PTHR10201:SF213">
    <property type="entry name" value="METALLOENDOPROTEINASE 2-MMP-LIKE"/>
    <property type="match status" value="1"/>
</dbReference>
<feature type="binding site" evidence="8">
    <location>
        <position position="224"/>
    </location>
    <ligand>
        <name>Ca(2+)</name>
        <dbReference type="ChEBI" id="CHEBI:29108"/>
        <label>3</label>
    </ligand>
</feature>
<feature type="binding site" evidence="8">
    <location>
        <position position="246"/>
    </location>
    <ligand>
        <name>Ca(2+)</name>
        <dbReference type="ChEBI" id="CHEBI:29108"/>
        <label>1</label>
    </ligand>
</feature>
<evidence type="ECO:0000256" key="6">
    <source>
        <dbReference type="ARBA" id="ARBA00023049"/>
    </source>
</evidence>
<evidence type="ECO:0000256" key="9">
    <source>
        <dbReference type="SAM" id="SignalP"/>
    </source>
</evidence>
<organism evidence="11 12">
    <name type="scientific">Erythranthe guttata</name>
    <name type="common">Yellow monkey flower</name>
    <name type="synonym">Mimulus guttatus</name>
    <dbReference type="NCBI Taxonomy" id="4155"/>
    <lineage>
        <taxon>Eukaryota</taxon>
        <taxon>Viridiplantae</taxon>
        <taxon>Streptophyta</taxon>
        <taxon>Embryophyta</taxon>
        <taxon>Tracheophyta</taxon>
        <taxon>Spermatophyta</taxon>
        <taxon>Magnoliopsida</taxon>
        <taxon>eudicotyledons</taxon>
        <taxon>Gunneridae</taxon>
        <taxon>Pentapetalae</taxon>
        <taxon>asterids</taxon>
        <taxon>lamiids</taxon>
        <taxon>Lamiales</taxon>
        <taxon>Phrymaceae</taxon>
        <taxon>Erythranthe</taxon>
    </lineage>
</organism>
<dbReference type="OrthoDB" id="907195at2759"/>
<dbReference type="GO" id="GO:0004222">
    <property type="term" value="F:metalloendopeptidase activity"/>
    <property type="evidence" value="ECO:0000318"/>
    <property type="project" value="GO_Central"/>
</dbReference>
<dbReference type="Pfam" id="PF00413">
    <property type="entry name" value="Peptidase_M10"/>
    <property type="match status" value="1"/>
</dbReference>
<gene>
    <name evidence="11" type="ORF">MIMGU_mgv1a010535mg</name>
</gene>
<feature type="binding site" evidence="8">
    <location>
        <position position="246"/>
    </location>
    <ligand>
        <name>Ca(2+)</name>
        <dbReference type="ChEBI" id="CHEBI:29108"/>
        <label>3</label>
    </ligand>
</feature>
<keyword evidence="3 8" id="KW-0479">Metal-binding</keyword>
<dbReference type="GO" id="GO:0008270">
    <property type="term" value="F:zinc ion binding"/>
    <property type="evidence" value="ECO:0007669"/>
    <property type="project" value="InterPro"/>
</dbReference>
<dbReference type="InterPro" id="IPR024079">
    <property type="entry name" value="MetalloPept_cat_dom_sf"/>
</dbReference>
<accession>A0A022S1U1</accession>
<dbReference type="Gene3D" id="3.40.390.10">
    <property type="entry name" value="Collagenase (Catalytic Domain)"/>
    <property type="match status" value="1"/>
</dbReference>
<keyword evidence="2" id="KW-0645">Protease</keyword>
<evidence type="ECO:0000256" key="5">
    <source>
        <dbReference type="ARBA" id="ARBA00022833"/>
    </source>
</evidence>
<keyword evidence="8" id="KW-0106">Calcium</keyword>
<feature type="binding site" evidence="8">
    <location>
        <position position="216"/>
    </location>
    <ligand>
        <name>Zn(2+)</name>
        <dbReference type="ChEBI" id="CHEBI:29105"/>
        <label>1</label>
    </ligand>
</feature>
<dbReference type="PhylomeDB" id="A0A022S1U1"/>
<dbReference type="InterPro" id="IPR001818">
    <property type="entry name" value="Pept_M10_metallopeptidase"/>
</dbReference>
<feature type="binding site" evidence="8">
    <location>
        <position position="241"/>
    </location>
    <ligand>
        <name>Zn(2+)</name>
        <dbReference type="ChEBI" id="CHEBI:29105"/>
        <label>1</label>
    </ligand>
</feature>
<dbReference type="STRING" id="4155.A0A022S1U1"/>
<feature type="binding site" evidence="8">
    <location>
        <position position="283"/>
    </location>
    <ligand>
        <name>Zn(2+)</name>
        <dbReference type="ChEBI" id="CHEBI:29105"/>
        <label>2</label>
        <note>catalytic</note>
    </ligand>
</feature>
<dbReference type="InterPro" id="IPR021190">
    <property type="entry name" value="Pept_M10A"/>
</dbReference>
<dbReference type="eggNOG" id="KOG1565">
    <property type="taxonomic scope" value="Eukaryota"/>
</dbReference>
<name>A0A022S1U1_ERYGU</name>
<feature type="chain" id="PRO_5001508499" description="Peptidase metallopeptidase domain-containing protein" evidence="9">
    <location>
        <begin position="26"/>
        <end position="309"/>
    </location>
</feature>
<dbReference type="GO" id="GO:0006508">
    <property type="term" value="P:proteolysis"/>
    <property type="evidence" value="ECO:0007669"/>
    <property type="project" value="UniProtKB-KW"/>
</dbReference>
<dbReference type="GO" id="GO:0031012">
    <property type="term" value="C:extracellular matrix"/>
    <property type="evidence" value="ECO:0007669"/>
    <property type="project" value="InterPro"/>
</dbReference>
<keyword evidence="9" id="KW-0732">Signal</keyword>
<dbReference type="EMBL" id="KI630171">
    <property type="protein sequence ID" value="EYU46221.1"/>
    <property type="molecule type" value="Genomic_DNA"/>
</dbReference>
<feature type="binding site" evidence="8">
    <location>
        <position position="218"/>
    </location>
    <ligand>
        <name>Zn(2+)</name>
        <dbReference type="ChEBI" id="CHEBI:29105"/>
        <label>1</label>
    </ligand>
</feature>
<feature type="binding site" evidence="8">
    <location>
        <position position="206"/>
    </location>
    <ligand>
        <name>Ca(2+)</name>
        <dbReference type="ChEBI" id="CHEBI:29108"/>
        <label>2</label>
    </ligand>
</feature>
<keyword evidence="6" id="KW-0482">Metalloprotease</keyword>
<feature type="signal peptide" evidence="9">
    <location>
        <begin position="1"/>
        <end position="25"/>
    </location>
</feature>
<dbReference type="SUPFAM" id="SSF47090">
    <property type="entry name" value="PGBD-like"/>
    <property type="match status" value="1"/>
</dbReference>
<feature type="active site" evidence="7">
    <location>
        <position position="266"/>
    </location>
</feature>
<dbReference type="SMART" id="SM00235">
    <property type="entry name" value="ZnMc"/>
    <property type="match status" value="1"/>
</dbReference>
<feature type="binding site" evidence="8">
    <location>
        <position position="269"/>
    </location>
    <ligand>
        <name>Zn(2+)</name>
        <dbReference type="ChEBI" id="CHEBI:29105"/>
        <label>2</label>
        <note>catalytic</note>
    </ligand>
</feature>
<dbReference type="SUPFAM" id="SSF55486">
    <property type="entry name" value="Metalloproteases ('zincins'), catalytic domain"/>
    <property type="match status" value="1"/>
</dbReference>
<comment type="cofactor">
    <cofactor evidence="8">
        <name>Zn(2+)</name>
        <dbReference type="ChEBI" id="CHEBI:29105"/>
    </cofactor>
    <text evidence="8">Binds 2 Zn(2+) ions per subunit.</text>
</comment>
<dbReference type="Pfam" id="PF01471">
    <property type="entry name" value="PG_binding_1"/>
    <property type="match status" value="1"/>
</dbReference>
<reference evidence="11 12" key="1">
    <citation type="journal article" date="2013" name="Proc. Natl. Acad. Sci. U.S.A.">
        <title>Fine-scale variation in meiotic recombination in Mimulus inferred from population shotgun sequencing.</title>
        <authorList>
            <person name="Hellsten U."/>
            <person name="Wright K.M."/>
            <person name="Jenkins J."/>
            <person name="Shu S."/>
            <person name="Yuan Y."/>
            <person name="Wessler S.R."/>
            <person name="Schmutz J."/>
            <person name="Willis J.H."/>
            <person name="Rokhsar D.S."/>
        </authorList>
    </citation>
    <scope>NUCLEOTIDE SEQUENCE [LARGE SCALE GENOMIC DNA]</scope>
    <source>
        <strain evidence="12">cv. DUN x IM62</strain>
    </source>
</reference>
<evidence type="ECO:0000256" key="1">
    <source>
        <dbReference type="ARBA" id="ARBA00009614"/>
    </source>
</evidence>
<evidence type="ECO:0000256" key="3">
    <source>
        <dbReference type="ARBA" id="ARBA00022723"/>
    </source>
</evidence>
<comment type="cofactor">
    <cofactor evidence="8">
        <name>Ca(2+)</name>
        <dbReference type="ChEBI" id="CHEBI:29108"/>
    </cofactor>
    <text evidence="8">Can bind about 5 Ca(2+) ions per subunit.</text>
</comment>
<dbReference type="CDD" id="cd04278">
    <property type="entry name" value="ZnMc_MMP"/>
    <property type="match status" value="1"/>
</dbReference>
<evidence type="ECO:0000256" key="2">
    <source>
        <dbReference type="ARBA" id="ARBA00022670"/>
    </source>
</evidence>
<sequence length="309" mass="34256">MEPKYSFRSLSCFAFFVLFLLDAQAHPPHRKETDKTPQTLDYLKNLVGIRKGNSAKGLSHLKNYLSNLGYMNIEGIKKPPPGANDDSFDENLELAIRAYQSFFKLKVTGMLDGDTVKQIMEPRCGVADNFAVLNKTLLQSKMPIIASRYTFFPGKPVWPAGKRSLTYSFPPGTRPDINRCLLAATDIWGANSAFGFTYIDDYANADVKISFQVRDHGDGNPFDGPLGILAHAFAPTDGRLHMDGDEKWCDGVYEGQFDMQTVGLHEMGHILGLMHTGDVGAVMYPYIGPNSRKGLGQDDVDGIKALYPF</sequence>
<keyword evidence="4" id="KW-0378">Hydrolase</keyword>
<dbReference type="InterPro" id="IPR036365">
    <property type="entry name" value="PGBD-like_sf"/>
</dbReference>
<dbReference type="InterPro" id="IPR002477">
    <property type="entry name" value="Peptidoglycan-bd-like"/>
</dbReference>
<feature type="binding site" evidence="8">
    <location>
        <position position="265"/>
    </location>
    <ligand>
        <name>Zn(2+)</name>
        <dbReference type="ChEBI" id="CHEBI:29105"/>
        <label>2</label>
        <note>catalytic</note>
    </ligand>
</feature>
<evidence type="ECO:0000313" key="11">
    <source>
        <dbReference type="EMBL" id="EYU46221.1"/>
    </source>
</evidence>